<dbReference type="OrthoDB" id="3340390at2759"/>
<dbReference type="GO" id="GO:0032259">
    <property type="term" value="P:methylation"/>
    <property type="evidence" value="ECO:0007669"/>
    <property type="project" value="UniProtKB-KW"/>
</dbReference>
<evidence type="ECO:0000313" key="5">
    <source>
        <dbReference type="EMBL" id="ETS84277.1"/>
    </source>
</evidence>
<dbReference type="GeneID" id="19267315"/>
<dbReference type="HOGENOM" id="CLU_1428449_0_0_1"/>
<dbReference type="Proteomes" id="UP000030651">
    <property type="component" value="Unassembled WGS sequence"/>
</dbReference>
<accession>W3XFU3</accession>
<name>W3XFU3_PESFW</name>
<evidence type="ECO:0000259" key="4">
    <source>
        <dbReference type="Pfam" id="PF08100"/>
    </source>
</evidence>
<evidence type="ECO:0000256" key="2">
    <source>
        <dbReference type="ARBA" id="ARBA00022679"/>
    </source>
</evidence>
<evidence type="ECO:0000256" key="1">
    <source>
        <dbReference type="ARBA" id="ARBA00022603"/>
    </source>
</evidence>
<dbReference type="PANTHER" id="PTHR43712:SF2">
    <property type="entry name" value="O-METHYLTRANSFERASE CICE"/>
    <property type="match status" value="1"/>
</dbReference>
<dbReference type="InterPro" id="IPR012967">
    <property type="entry name" value="COMT_dimerisation"/>
</dbReference>
<evidence type="ECO:0000313" key="6">
    <source>
        <dbReference type="Proteomes" id="UP000030651"/>
    </source>
</evidence>
<sequence length="190" mass="20903">MASDSSNTASQTAIVACISFDQRKGTKLIEVCFQPTRTAALRVAVDLKLFETAVQDNGRPKTDEDFAAAVGASSTLVKRIARACVSMDMLDEQGPGLYVPNDVTRLLSKPEYVGGIIHWYAIVFTPDLHMAADLFGGESFDITQLSFSRMPEYLRNTKFQTPENALDGPFQYANKCGSAFAWLSDRPDNF</sequence>
<dbReference type="Gene3D" id="1.10.10.10">
    <property type="entry name" value="Winged helix-like DNA-binding domain superfamily/Winged helix DNA-binding domain"/>
    <property type="match status" value="1"/>
</dbReference>
<dbReference type="PANTHER" id="PTHR43712">
    <property type="entry name" value="PUTATIVE (AFU_ORTHOLOGUE AFUA_4G14580)-RELATED"/>
    <property type="match status" value="1"/>
</dbReference>
<evidence type="ECO:0000256" key="3">
    <source>
        <dbReference type="ARBA" id="ARBA00022691"/>
    </source>
</evidence>
<dbReference type="InParanoid" id="W3XFU3"/>
<dbReference type="GO" id="GO:0008168">
    <property type="term" value="F:methyltransferase activity"/>
    <property type="evidence" value="ECO:0007669"/>
    <property type="project" value="UniProtKB-KW"/>
</dbReference>
<keyword evidence="2" id="KW-0808">Transferase</keyword>
<keyword evidence="6" id="KW-1185">Reference proteome</keyword>
<dbReference type="KEGG" id="pfy:PFICI_02302"/>
<dbReference type="RefSeq" id="XP_007829074.1">
    <property type="nucleotide sequence ID" value="XM_007830883.1"/>
</dbReference>
<protein>
    <recommendedName>
        <fullName evidence="4">O-methyltransferase dimerisation domain-containing protein</fullName>
    </recommendedName>
</protein>
<gene>
    <name evidence="5" type="ORF">PFICI_02302</name>
</gene>
<organism evidence="5 6">
    <name type="scientific">Pestalotiopsis fici (strain W106-1 / CGMCC3.15140)</name>
    <dbReference type="NCBI Taxonomy" id="1229662"/>
    <lineage>
        <taxon>Eukaryota</taxon>
        <taxon>Fungi</taxon>
        <taxon>Dikarya</taxon>
        <taxon>Ascomycota</taxon>
        <taxon>Pezizomycotina</taxon>
        <taxon>Sordariomycetes</taxon>
        <taxon>Xylariomycetidae</taxon>
        <taxon>Amphisphaeriales</taxon>
        <taxon>Sporocadaceae</taxon>
        <taxon>Pestalotiopsis</taxon>
    </lineage>
</organism>
<dbReference type="InterPro" id="IPR036390">
    <property type="entry name" value="WH_DNA-bd_sf"/>
</dbReference>
<dbReference type="InterPro" id="IPR036388">
    <property type="entry name" value="WH-like_DNA-bd_sf"/>
</dbReference>
<dbReference type="AlphaFoldDB" id="W3XFU3"/>
<dbReference type="SUPFAM" id="SSF46785">
    <property type="entry name" value="Winged helix' DNA-binding domain"/>
    <property type="match status" value="1"/>
</dbReference>
<keyword evidence="3" id="KW-0949">S-adenosyl-L-methionine</keyword>
<feature type="domain" description="O-methyltransferase dimerisation" evidence="4">
    <location>
        <begin position="37"/>
        <end position="107"/>
    </location>
</feature>
<dbReference type="GO" id="GO:0046983">
    <property type="term" value="F:protein dimerization activity"/>
    <property type="evidence" value="ECO:0007669"/>
    <property type="project" value="InterPro"/>
</dbReference>
<dbReference type="Pfam" id="PF08100">
    <property type="entry name" value="Dimerisation"/>
    <property type="match status" value="1"/>
</dbReference>
<dbReference type="EMBL" id="KI912110">
    <property type="protein sequence ID" value="ETS84277.1"/>
    <property type="molecule type" value="Genomic_DNA"/>
</dbReference>
<reference evidence="6" key="1">
    <citation type="journal article" date="2015" name="BMC Genomics">
        <title>Genomic and transcriptomic analysis of the endophytic fungus Pestalotiopsis fici reveals its lifestyle and high potential for synthesis of natural products.</title>
        <authorList>
            <person name="Wang X."/>
            <person name="Zhang X."/>
            <person name="Liu L."/>
            <person name="Xiang M."/>
            <person name="Wang W."/>
            <person name="Sun X."/>
            <person name="Che Y."/>
            <person name="Guo L."/>
            <person name="Liu G."/>
            <person name="Guo L."/>
            <person name="Wang C."/>
            <person name="Yin W.B."/>
            <person name="Stadler M."/>
            <person name="Zhang X."/>
            <person name="Liu X."/>
        </authorList>
    </citation>
    <scope>NUCLEOTIDE SEQUENCE [LARGE SCALE GENOMIC DNA]</scope>
    <source>
        <strain evidence="6">W106-1 / CGMCC3.15140</strain>
    </source>
</reference>
<keyword evidence="1" id="KW-0489">Methyltransferase</keyword>
<proteinExistence type="predicted"/>